<keyword evidence="3" id="KW-0238">DNA-binding</keyword>
<dbReference type="RefSeq" id="WP_140849748.1">
    <property type="nucleotide sequence ID" value="NZ_RCZC01000002.1"/>
</dbReference>
<dbReference type="PROSITE" id="PS50931">
    <property type="entry name" value="HTH_LYSR"/>
    <property type="match status" value="1"/>
</dbReference>
<evidence type="ECO:0000313" key="7">
    <source>
        <dbReference type="Proteomes" id="UP000319931"/>
    </source>
</evidence>
<evidence type="ECO:0000256" key="2">
    <source>
        <dbReference type="ARBA" id="ARBA00023015"/>
    </source>
</evidence>
<protein>
    <submittedName>
        <fullName evidence="6">LysR family transcriptional regulator</fullName>
    </submittedName>
</protein>
<dbReference type="InterPro" id="IPR036390">
    <property type="entry name" value="WH_DNA-bd_sf"/>
</dbReference>
<comment type="caution">
    <text evidence="6">The sequence shown here is derived from an EMBL/GenBank/DDBJ whole genome shotgun (WGS) entry which is preliminary data.</text>
</comment>
<reference evidence="6 7" key="1">
    <citation type="journal article" date="2019" name="Environ. Microbiol.">
        <title>Species interactions and distinct microbial communities in high Arctic permafrost affected cryosols are associated with the CH4 and CO2 gas fluxes.</title>
        <authorList>
            <person name="Altshuler I."/>
            <person name="Hamel J."/>
            <person name="Turney S."/>
            <person name="Magnuson E."/>
            <person name="Levesque R."/>
            <person name="Greer C."/>
            <person name="Whyte L.G."/>
        </authorList>
    </citation>
    <scope>NUCLEOTIDE SEQUENCE [LARGE SCALE GENOMIC DNA]</scope>
    <source>
        <strain evidence="6 7">E6.1</strain>
    </source>
</reference>
<organism evidence="6 7">
    <name type="scientific">Sphingomonas glacialis</name>
    <dbReference type="NCBI Taxonomy" id="658225"/>
    <lineage>
        <taxon>Bacteria</taxon>
        <taxon>Pseudomonadati</taxon>
        <taxon>Pseudomonadota</taxon>
        <taxon>Alphaproteobacteria</taxon>
        <taxon>Sphingomonadales</taxon>
        <taxon>Sphingomonadaceae</taxon>
        <taxon>Sphingomonas</taxon>
    </lineage>
</organism>
<accession>A0A502FZW8</accession>
<dbReference type="InterPro" id="IPR036388">
    <property type="entry name" value="WH-like_DNA-bd_sf"/>
</dbReference>
<dbReference type="InterPro" id="IPR050176">
    <property type="entry name" value="LTTR"/>
</dbReference>
<dbReference type="AlphaFoldDB" id="A0A502FZW8"/>
<dbReference type="InterPro" id="IPR005119">
    <property type="entry name" value="LysR_subst-bd"/>
</dbReference>
<keyword evidence="2" id="KW-0805">Transcription regulation</keyword>
<dbReference type="Gene3D" id="1.10.10.10">
    <property type="entry name" value="Winged helix-like DNA-binding domain superfamily/Winged helix DNA-binding domain"/>
    <property type="match status" value="1"/>
</dbReference>
<dbReference type="Pfam" id="PF00126">
    <property type="entry name" value="HTH_1"/>
    <property type="match status" value="1"/>
</dbReference>
<dbReference type="Proteomes" id="UP000319931">
    <property type="component" value="Unassembled WGS sequence"/>
</dbReference>
<gene>
    <name evidence="6" type="ORF">EAH76_08135</name>
</gene>
<name>A0A502FZW8_9SPHN</name>
<keyword evidence="4" id="KW-0804">Transcription</keyword>
<evidence type="ECO:0000256" key="4">
    <source>
        <dbReference type="ARBA" id="ARBA00023163"/>
    </source>
</evidence>
<comment type="similarity">
    <text evidence="1">Belongs to the LysR transcriptional regulatory family.</text>
</comment>
<proteinExistence type="inferred from homology"/>
<dbReference type="EMBL" id="RCZC01000002">
    <property type="protein sequence ID" value="TPG54596.1"/>
    <property type="molecule type" value="Genomic_DNA"/>
</dbReference>
<dbReference type="InterPro" id="IPR000847">
    <property type="entry name" value="LysR_HTH_N"/>
</dbReference>
<dbReference type="OrthoDB" id="1631201at2"/>
<feature type="domain" description="HTH lysR-type" evidence="5">
    <location>
        <begin position="5"/>
        <end position="62"/>
    </location>
</feature>
<dbReference type="Pfam" id="PF03466">
    <property type="entry name" value="LysR_substrate"/>
    <property type="match status" value="1"/>
</dbReference>
<sequence>MALNLPIDVLRSFIAVVDGGSMLRASERVFLSQPAISLQMKRLEELLQVPLFLREGRRLVLTPQGEGVLVHAREILALNDRIVATLTGDALAGSVRIGFVQDFAETLLQGVLAQLVALHPDARLEVRVGGTPQLIELLESDRLDVILGMGPVGDPAAIREEPMRWFGNAPLVGRDAVPLAVLERPCRFRDAAIAALEAADTPYQVVVETPSLSVLRAAVLGGVAITCRTELFAGLPEIIGSSLPPLPAVTYVLQRRERLPPAVLHLHDLIAERVKDMDLSGAEF</sequence>
<dbReference type="SUPFAM" id="SSF46785">
    <property type="entry name" value="Winged helix' DNA-binding domain"/>
    <property type="match status" value="1"/>
</dbReference>
<keyword evidence="7" id="KW-1185">Reference proteome</keyword>
<dbReference type="PANTHER" id="PTHR30579">
    <property type="entry name" value="TRANSCRIPTIONAL REGULATOR"/>
    <property type="match status" value="1"/>
</dbReference>
<dbReference type="GO" id="GO:0003677">
    <property type="term" value="F:DNA binding"/>
    <property type="evidence" value="ECO:0007669"/>
    <property type="project" value="UniProtKB-KW"/>
</dbReference>
<dbReference type="PRINTS" id="PR00039">
    <property type="entry name" value="HTHLYSR"/>
</dbReference>
<evidence type="ECO:0000256" key="3">
    <source>
        <dbReference type="ARBA" id="ARBA00023125"/>
    </source>
</evidence>
<dbReference type="PANTHER" id="PTHR30579:SF7">
    <property type="entry name" value="HTH-TYPE TRANSCRIPTIONAL REGULATOR LRHA-RELATED"/>
    <property type="match status" value="1"/>
</dbReference>
<dbReference type="GO" id="GO:0003700">
    <property type="term" value="F:DNA-binding transcription factor activity"/>
    <property type="evidence" value="ECO:0007669"/>
    <property type="project" value="InterPro"/>
</dbReference>
<dbReference type="FunFam" id="1.10.10.10:FF:000001">
    <property type="entry name" value="LysR family transcriptional regulator"/>
    <property type="match status" value="1"/>
</dbReference>
<evidence type="ECO:0000313" key="6">
    <source>
        <dbReference type="EMBL" id="TPG54596.1"/>
    </source>
</evidence>
<evidence type="ECO:0000256" key="1">
    <source>
        <dbReference type="ARBA" id="ARBA00009437"/>
    </source>
</evidence>
<dbReference type="SUPFAM" id="SSF53850">
    <property type="entry name" value="Periplasmic binding protein-like II"/>
    <property type="match status" value="1"/>
</dbReference>
<evidence type="ECO:0000259" key="5">
    <source>
        <dbReference type="PROSITE" id="PS50931"/>
    </source>
</evidence>
<dbReference type="Gene3D" id="3.40.190.10">
    <property type="entry name" value="Periplasmic binding protein-like II"/>
    <property type="match status" value="2"/>
</dbReference>